<proteinExistence type="predicted"/>
<evidence type="ECO:0000259" key="8">
    <source>
        <dbReference type="PROSITE" id="PS51324"/>
    </source>
</evidence>
<accession>A0A2P1ELT2</accession>
<protein>
    <recommendedName>
        <fullName evidence="7">Sulfhydryl oxidase</fullName>
        <ecNumber evidence="7">1.8.3.2</ecNumber>
    </recommendedName>
</protein>
<evidence type="ECO:0000256" key="3">
    <source>
        <dbReference type="ARBA" id="ARBA00022827"/>
    </source>
</evidence>
<evidence type="ECO:0000256" key="5">
    <source>
        <dbReference type="ARBA" id="ARBA00023157"/>
    </source>
</evidence>
<keyword evidence="5" id="KW-1015">Disulfide bond</keyword>
<dbReference type="Proteomes" id="UP000289600">
    <property type="component" value="Segment"/>
</dbReference>
<sequence length="146" mass="17708">MSLSPKNWGRSGWKMFHTVALGYPDNPTQEDKNNYFQYYNSLRYTLPCKKCRNNYSDHFNKYPLDDKALSSKTNLINWTIDMHNIVNYYTGKPLLSYPEAYEQIYKVENNDESYNRYFYYILIVLIIIIVLLIIYYLYRRSKNISW</sequence>
<gene>
    <name evidence="9" type="ORF">mc_453</name>
</gene>
<evidence type="ECO:0000256" key="1">
    <source>
        <dbReference type="ARBA" id="ARBA00001974"/>
    </source>
</evidence>
<dbReference type="Pfam" id="PF04777">
    <property type="entry name" value="Evr1_Alr"/>
    <property type="match status" value="1"/>
</dbReference>
<dbReference type="InterPro" id="IPR017905">
    <property type="entry name" value="ERV/ALR_sulphydryl_oxidase"/>
</dbReference>
<dbReference type="InterPro" id="IPR036774">
    <property type="entry name" value="ERV/ALR_sulphydryl_oxid_sf"/>
</dbReference>
<keyword evidence="7" id="KW-0812">Transmembrane</keyword>
<evidence type="ECO:0000313" key="9">
    <source>
        <dbReference type="EMBL" id="AVL94839.1"/>
    </source>
</evidence>
<feature type="domain" description="ERV/ALR sulfhydryl oxidase" evidence="8">
    <location>
        <begin position="1"/>
        <end position="105"/>
    </location>
</feature>
<dbReference type="InterPro" id="IPR039799">
    <property type="entry name" value="ALR/ERV"/>
</dbReference>
<keyword evidence="7" id="KW-1133">Transmembrane helix</keyword>
<feature type="transmembrane region" description="Helical" evidence="7">
    <location>
        <begin position="117"/>
        <end position="138"/>
    </location>
</feature>
<dbReference type="Gene3D" id="1.20.120.310">
    <property type="entry name" value="ERV/ALR sulfhydryl oxidase domain"/>
    <property type="match status" value="1"/>
</dbReference>
<dbReference type="EC" id="1.8.3.2" evidence="7"/>
<name>A0A2P1ELT2_9VIRU</name>
<dbReference type="GO" id="GO:0016971">
    <property type="term" value="F:flavin-dependent sulfhydryl oxidase activity"/>
    <property type="evidence" value="ECO:0007669"/>
    <property type="project" value="InterPro"/>
</dbReference>
<evidence type="ECO:0000256" key="6">
    <source>
        <dbReference type="ARBA" id="ARBA00048864"/>
    </source>
</evidence>
<comment type="catalytic activity">
    <reaction evidence="6 7">
        <text>2 R'C(R)SH + O2 = R'C(R)S-S(R)CR' + H2O2</text>
        <dbReference type="Rhea" id="RHEA:17357"/>
        <dbReference type="ChEBI" id="CHEBI:15379"/>
        <dbReference type="ChEBI" id="CHEBI:16240"/>
        <dbReference type="ChEBI" id="CHEBI:16520"/>
        <dbReference type="ChEBI" id="CHEBI:17412"/>
        <dbReference type="EC" id="1.8.3.2"/>
    </reaction>
</comment>
<dbReference type="PANTHER" id="PTHR12645:SF0">
    <property type="entry name" value="FAD-LINKED SULFHYDRYL OXIDASE ALR"/>
    <property type="match status" value="1"/>
</dbReference>
<dbReference type="EMBL" id="MG807320">
    <property type="protein sequence ID" value="AVL94839.1"/>
    <property type="molecule type" value="Genomic_DNA"/>
</dbReference>
<dbReference type="PANTHER" id="PTHR12645">
    <property type="entry name" value="ALR/ERV"/>
    <property type="match status" value="1"/>
</dbReference>
<keyword evidence="3 7" id="KW-0274">FAD</keyword>
<keyword evidence="7" id="KW-0472">Membrane</keyword>
<keyword evidence="2 7" id="KW-0285">Flavoprotein</keyword>
<dbReference type="GO" id="GO:0050660">
    <property type="term" value="F:flavin adenine dinucleotide binding"/>
    <property type="evidence" value="ECO:0007669"/>
    <property type="project" value="TreeGrafter"/>
</dbReference>
<comment type="cofactor">
    <cofactor evidence="1 7">
        <name>FAD</name>
        <dbReference type="ChEBI" id="CHEBI:57692"/>
    </cofactor>
</comment>
<organism evidence="9 10">
    <name type="scientific">Moumouvirus australiensis</name>
    <dbReference type="NCBI Taxonomy" id="2109587"/>
    <lineage>
        <taxon>Viruses</taxon>
        <taxon>Varidnaviria</taxon>
        <taxon>Bamfordvirae</taxon>
        <taxon>Nucleocytoviricota</taxon>
        <taxon>Megaviricetes</taxon>
        <taxon>Imitervirales</taxon>
        <taxon>Mimiviridae</taxon>
        <taxon>Megamimivirinae</taxon>
        <taxon>Moumouvirus</taxon>
        <taxon>Moumouvirus australiense</taxon>
    </lineage>
</organism>
<dbReference type="SUPFAM" id="SSF69000">
    <property type="entry name" value="FAD-dependent thiol oxidase"/>
    <property type="match status" value="1"/>
</dbReference>
<keyword evidence="10" id="KW-1185">Reference proteome</keyword>
<dbReference type="PROSITE" id="PS51324">
    <property type="entry name" value="ERV_ALR"/>
    <property type="match status" value="1"/>
</dbReference>
<evidence type="ECO:0000256" key="2">
    <source>
        <dbReference type="ARBA" id="ARBA00022630"/>
    </source>
</evidence>
<keyword evidence="4 7" id="KW-0560">Oxidoreductase</keyword>
<evidence type="ECO:0000256" key="7">
    <source>
        <dbReference type="RuleBase" id="RU371123"/>
    </source>
</evidence>
<reference evidence="10" key="1">
    <citation type="submission" date="2018-01" db="EMBL/GenBank/DDBJ databases">
        <title>Testimony of 'menage a trois' revealed by the proteome of Megavirus virophage.</title>
        <authorList>
            <person name="Jeudy S."/>
            <person name="Bertaux L."/>
            <person name="Alempic J.-M."/>
            <person name="Lartigue A."/>
            <person name="Legendre M."/>
            <person name="Philippe N."/>
            <person name="Beucher L."/>
            <person name="Biondi E."/>
            <person name="Juul S."/>
            <person name="Turner D."/>
            <person name="Coute Y."/>
            <person name="Claverie J.-M."/>
            <person name="Abergel C."/>
        </authorList>
    </citation>
    <scope>NUCLEOTIDE SEQUENCE [LARGE SCALE GENOMIC DNA]</scope>
</reference>
<evidence type="ECO:0000256" key="4">
    <source>
        <dbReference type="ARBA" id="ARBA00023002"/>
    </source>
</evidence>
<evidence type="ECO:0000313" key="10">
    <source>
        <dbReference type="Proteomes" id="UP000289600"/>
    </source>
</evidence>